<keyword evidence="2" id="KW-1185">Reference proteome</keyword>
<name>A0A5B7CTS9_PORTR</name>
<dbReference type="EMBL" id="VSRR010000241">
    <property type="protein sequence ID" value="MPC12840.1"/>
    <property type="molecule type" value="Genomic_DNA"/>
</dbReference>
<evidence type="ECO:0000313" key="1">
    <source>
        <dbReference type="EMBL" id="MPC12840.1"/>
    </source>
</evidence>
<gene>
    <name evidence="1" type="ORF">E2C01_005556</name>
</gene>
<reference evidence="1 2" key="1">
    <citation type="submission" date="2019-05" db="EMBL/GenBank/DDBJ databases">
        <title>Another draft genome of Portunus trituberculatus and its Hox gene families provides insights of decapod evolution.</title>
        <authorList>
            <person name="Jeong J.-H."/>
            <person name="Song I."/>
            <person name="Kim S."/>
            <person name="Choi T."/>
            <person name="Kim D."/>
            <person name="Ryu S."/>
            <person name="Kim W."/>
        </authorList>
    </citation>
    <scope>NUCLEOTIDE SEQUENCE [LARGE SCALE GENOMIC DNA]</scope>
    <source>
        <tissue evidence="1">Muscle</tissue>
    </source>
</reference>
<comment type="caution">
    <text evidence="1">The sequence shown here is derived from an EMBL/GenBank/DDBJ whole genome shotgun (WGS) entry which is preliminary data.</text>
</comment>
<sequence length="258" mass="28258">MVGMGEEREEVEEEMIGVEVSEMEGRGEAEEKKVAKERKEKRMEYWREEETRIAVKLQRLMKMVMVVVVLIVAIGMAVDEVVCGGKAVAAGNSEVKIALLAGWWMGRQWVWGDVHHAPHLATPHHTTPHHASPHHANLALPPLPSSITLSYSILGVNSPKIFSILVNIDWPTTLEHDGVRKEKLNVSEVGLGDYVGVQVAVCGRERGWAGPATRGNAGPRPTLARLSVTQAEGGDSLPLWCSLRYSGGATLPVGFYFP</sequence>
<accession>A0A5B7CTS9</accession>
<dbReference type="AlphaFoldDB" id="A0A5B7CTS9"/>
<protein>
    <submittedName>
        <fullName evidence="1">Uncharacterized protein</fullName>
    </submittedName>
</protein>
<dbReference type="Proteomes" id="UP000324222">
    <property type="component" value="Unassembled WGS sequence"/>
</dbReference>
<proteinExistence type="predicted"/>
<evidence type="ECO:0000313" key="2">
    <source>
        <dbReference type="Proteomes" id="UP000324222"/>
    </source>
</evidence>
<organism evidence="1 2">
    <name type="scientific">Portunus trituberculatus</name>
    <name type="common">Swimming crab</name>
    <name type="synonym">Neptunus trituberculatus</name>
    <dbReference type="NCBI Taxonomy" id="210409"/>
    <lineage>
        <taxon>Eukaryota</taxon>
        <taxon>Metazoa</taxon>
        <taxon>Ecdysozoa</taxon>
        <taxon>Arthropoda</taxon>
        <taxon>Crustacea</taxon>
        <taxon>Multicrustacea</taxon>
        <taxon>Malacostraca</taxon>
        <taxon>Eumalacostraca</taxon>
        <taxon>Eucarida</taxon>
        <taxon>Decapoda</taxon>
        <taxon>Pleocyemata</taxon>
        <taxon>Brachyura</taxon>
        <taxon>Eubrachyura</taxon>
        <taxon>Portunoidea</taxon>
        <taxon>Portunidae</taxon>
        <taxon>Portuninae</taxon>
        <taxon>Portunus</taxon>
    </lineage>
</organism>